<dbReference type="InterPro" id="IPR004589">
    <property type="entry name" value="DNA_helicase_ATP-dep_RecQ"/>
</dbReference>
<dbReference type="Pfam" id="PF00271">
    <property type="entry name" value="Helicase_C"/>
    <property type="match status" value="1"/>
</dbReference>
<evidence type="ECO:0000313" key="18">
    <source>
        <dbReference type="EMBL" id="MDM8274895.1"/>
    </source>
</evidence>
<evidence type="ECO:0000256" key="9">
    <source>
        <dbReference type="ARBA" id="ARBA00023125"/>
    </source>
</evidence>
<evidence type="ECO:0000256" key="14">
    <source>
        <dbReference type="ARBA" id="ARBA00044550"/>
    </source>
</evidence>
<comment type="similarity">
    <text evidence="3">Belongs to the helicase family. RecQ subfamily.</text>
</comment>
<dbReference type="InterPro" id="IPR014001">
    <property type="entry name" value="Helicase_ATP-bd"/>
</dbReference>
<dbReference type="InterPro" id="IPR027417">
    <property type="entry name" value="P-loop_NTPase"/>
</dbReference>
<dbReference type="InterPro" id="IPR001650">
    <property type="entry name" value="Helicase_C-like"/>
</dbReference>
<evidence type="ECO:0000259" key="16">
    <source>
        <dbReference type="PROSITE" id="PS51192"/>
    </source>
</evidence>
<keyword evidence="7 18" id="KW-0347">Helicase</keyword>
<dbReference type="InterPro" id="IPR011545">
    <property type="entry name" value="DEAD/DEAH_box_helicase_dom"/>
</dbReference>
<accession>A0ABT7V8S3</accession>
<evidence type="ECO:0000313" key="19">
    <source>
        <dbReference type="Proteomes" id="UP001529421"/>
    </source>
</evidence>
<feature type="domain" description="Helicase ATP-binding" evidence="16">
    <location>
        <begin position="34"/>
        <end position="209"/>
    </location>
</feature>
<dbReference type="SMART" id="SM00956">
    <property type="entry name" value="RQC"/>
    <property type="match status" value="1"/>
</dbReference>
<dbReference type="RefSeq" id="WP_289544999.1">
    <property type="nucleotide sequence ID" value="NZ_JAUDDZ010000005.1"/>
</dbReference>
<dbReference type="SUPFAM" id="SSF46785">
    <property type="entry name" value="Winged helix' DNA-binding domain"/>
    <property type="match status" value="1"/>
</dbReference>
<evidence type="ECO:0000256" key="12">
    <source>
        <dbReference type="ARBA" id="ARBA00034808"/>
    </source>
</evidence>
<keyword evidence="6 18" id="KW-0378">Hydrolase</keyword>
<reference evidence="19" key="1">
    <citation type="submission" date="2023-06" db="EMBL/GenBank/DDBJ databases">
        <title>Identification and characterization of horizontal gene transfer across gut microbiota members of farm animals based on homology search.</title>
        <authorList>
            <person name="Zeman M."/>
            <person name="Kubasova T."/>
            <person name="Jahodarova E."/>
            <person name="Nykrynova M."/>
            <person name="Rychlik I."/>
        </authorList>
    </citation>
    <scope>NUCLEOTIDE SEQUENCE [LARGE SCALE GENOMIC DNA]</scope>
    <source>
        <strain evidence="19">154_Feed</strain>
    </source>
</reference>
<dbReference type="SMART" id="SM00341">
    <property type="entry name" value="HRDC"/>
    <property type="match status" value="1"/>
</dbReference>
<evidence type="ECO:0000256" key="4">
    <source>
        <dbReference type="ARBA" id="ARBA00022723"/>
    </source>
</evidence>
<dbReference type="InterPro" id="IPR036390">
    <property type="entry name" value="WH_DNA-bd_sf"/>
</dbReference>
<dbReference type="InterPro" id="IPR044876">
    <property type="entry name" value="HRDC_dom_sf"/>
</dbReference>
<keyword evidence="10" id="KW-0413">Isomerase</keyword>
<feature type="domain" description="HRDC" evidence="15">
    <location>
        <begin position="633"/>
        <end position="710"/>
    </location>
</feature>
<keyword evidence="8" id="KW-0067">ATP-binding</keyword>
<dbReference type="Pfam" id="PF09382">
    <property type="entry name" value="RQC"/>
    <property type="match status" value="1"/>
</dbReference>
<evidence type="ECO:0000256" key="1">
    <source>
        <dbReference type="ARBA" id="ARBA00001946"/>
    </source>
</evidence>
<dbReference type="Gene3D" id="3.40.50.300">
    <property type="entry name" value="P-loop containing nucleotide triphosphate hydrolases"/>
    <property type="match status" value="2"/>
</dbReference>
<dbReference type="NCBIfam" id="TIGR00614">
    <property type="entry name" value="recQ_fam"/>
    <property type="match status" value="1"/>
</dbReference>
<keyword evidence="4" id="KW-0479">Metal-binding</keyword>
<evidence type="ECO:0000256" key="5">
    <source>
        <dbReference type="ARBA" id="ARBA00022741"/>
    </source>
</evidence>
<protein>
    <recommendedName>
        <fullName evidence="13">ATP-dependent DNA helicase RecQ</fullName>
        <ecNumber evidence="12">5.6.2.4</ecNumber>
    </recommendedName>
    <alternativeName>
        <fullName evidence="14">DNA 3'-5' helicase RecQ</fullName>
    </alternativeName>
</protein>
<dbReference type="EC" id="5.6.2.4" evidence="12"/>
<evidence type="ECO:0000259" key="17">
    <source>
        <dbReference type="PROSITE" id="PS51194"/>
    </source>
</evidence>
<dbReference type="PANTHER" id="PTHR13710:SF105">
    <property type="entry name" value="ATP-DEPENDENT DNA HELICASE Q1"/>
    <property type="match status" value="1"/>
</dbReference>
<evidence type="ECO:0000256" key="6">
    <source>
        <dbReference type="ARBA" id="ARBA00022801"/>
    </source>
</evidence>
<dbReference type="InterPro" id="IPR032284">
    <property type="entry name" value="RecQ_Zn-bd"/>
</dbReference>
<dbReference type="Pfam" id="PF16124">
    <property type="entry name" value="RecQ_Zn_bind"/>
    <property type="match status" value="1"/>
</dbReference>
<dbReference type="Proteomes" id="UP001529421">
    <property type="component" value="Unassembled WGS sequence"/>
</dbReference>
<dbReference type="PROSITE" id="PS50967">
    <property type="entry name" value="HRDC"/>
    <property type="match status" value="1"/>
</dbReference>
<name>A0ABT7V8S3_9ACTN</name>
<evidence type="ECO:0000256" key="7">
    <source>
        <dbReference type="ARBA" id="ARBA00022806"/>
    </source>
</evidence>
<evidence type="ECO:0000256" key="2">
    <source>
        <dbReference type="ARBA" id="ARBA00001947"/>
    </source>
</evidence>
<dbReference type="InterPro" id="IPR018982">
    <property type="entry name" value="RQC_domain"/>
</dbReference>
<dbReference type="InterPro" id="IPR010997">
    <property type="entry name" value="HRDC-like_sf"/>
</dbReference>
<keyword evidence="5" id="KW-0547">Nucleotide-binding</keyword>
<organism evidence="18 19">
    <name type="scientific">Enorma phocaeensis</name>
    <dbReference type="NCBI Taxonomy" id="1871019"/>
    <lineage>
        <taxon>Bacteria</taxon>
        <taxon>Bacillati</taxon>
        <taxon>Actinomycetota</taxon>
        <taxon>Coriobacteriia</taxon>
        <taxon>Coriobacteriales</taxon>
        <taxon>Coriobacteriaceae</taxon>
        <taxon>Enorma</taxon>
    </lineage>
</organism>
<dbReference type="Gene3D" id="1.10.10.10">
    <property type="entry name" value="Winged helix-like DNA-binding domain superfamily/Winged helix DNA-binding domain"/>
    <property type="match status" value="1"/>
</dbReference>
<dbReference type="PANTHER" id="PTHR13710">
    <property type="entry name" value="DNA HELICASE RECQ FAMILY MEMBER"/>
    <property type="match status" value="1"/>
</dbReference>
<dbReference type="GO" id="GO:0016787">
    <property type="term" value="F:hydrolase activity"/>
    <property type="evidence" value="ECO:0007669"/>
    <property type="project" value="UniProtKB-KW"/>
</dbReference>
<dbReference type="SMART" id="SM00490">
    <property type="entry name" value="HELICc"/>
    <property type="match status" value="1"/>
</dbReference>
<proteinExistence type="inferred from homology"/>
<dbReference type="InterPro" id="IPR036388">
    <property type="entry name" value="WH-like_DNA-bd_sf"/>
</dbReference>
<dbReference type="CDD" id="cd18794">
    <property type="entry name" value="SF2_C_RecQ"/>
    <property type="match status" value="1"/>
</dbReference>
<dbReference type="CDD" id="cd17920">
    <property type="entry name" value="DEXHc_RecQ"/>
    <property type="match status" value="1"/>
</dbReference>
<evidence type="ECO:0000256" key="11">
    <source>
        <dbReference type="ARBA" id="ARBA00034617"/>
    </source>
</evidence>
<dbReference type="SUPFAM" id="SSF52540">
    <property type="entry name" value="P-loop containing nucleoside triphosphate hydrolases"/>
    <property type="match status" value="1"/>
</dbReference>
<dbReference type="SUPFAM" id="SSF47819">
    <property type="entry name" value="HRDC-like"/>
    <property type="match status" value="1"/>
</dbReference>
<evidence type="ECO:0000256" key="10">
    <source>
        <dbReference type="ARBA" id="ARBA00023235"/>
    </source>
</evidence>
<comment type="cofactor">
    <cofactor evidence="2">
        <name>Zn(2+)</name>
        <dbReference type="ChEBI" id="CHEBI:29105"/>
    </cofactor>
</comment>
<evidence type="ECO:0000256" key="3">
    <source>
        <dbReference type="ARBA" id="ARBA00005446"/>
    </source>
</evidence>
<evidence type="ECO:0000256" key="13">
    <source>
        <dbReference type="ARBA" id="ARBA00044535"/>
    </source>
</evidence>
<evidence type="ECO:0000259" key="15">
    <source>
        <dbReference type="PROSITE" id="PS50967"/>
    </source>
</evidence>
<dbReference type="Pfam" id="PF00270">
    <property type="entry name" value="DEAD"/>
    <property type="match status" value="1"/>
</dbReference>
<comment type="catalytic activity">
    <reaction evidence="11">
        <text>Couples ATP hydrolysis with the unwinding of duplex DNA by translocating in the 3'-5' direction.</text>
        <dbReference type="EC" id="5.6.2.4"/>
    </reaction>
</comment>
<comment type="caution">
    <text evidence="18">The sequence shown here is derived from an EMBL/GenBank/DDBJ whole genome shotgun (WGS) entry which is preliminary data.</text>
</comment>
<dbReference type="GO" id="GO:0003678">
    <property type="term" value="F:DNA helicase activity"/>
    <property type="evidence" value="ECO:0007669"/>
    <property type="project" value="UniProtKB-EC"/>
</dbReference>
<dbReference type="Gene3D" id="1.10.150.80">
    <property type="entry name" value="HRDC domain"/>
    <property type="match status" value="1"/>
</dbReference>
<feature type="domain" description="Helicase C-terminal" evidence="17">
    <location>
        <begin position="235"/>
        <end position="386"/>
    </location>
</feature>
<sequence>MPEGTRDAVFVQALETLKRYFGYTSFRPGQDRMVEAILSGRDALGVMPTGAGKSICYQVPALMLAGITLVVSPLVSLMADQVRSLKAAGARPAYLNSTLTLGQQNTVLKRASEGWYQIMYVAPERLSDPRFLDFARRAAAPGGLGVPLVAVDEAHCVSQWGQDFRPAYLAISDFVSALPQRPVLAAFTATATERVRADISAMLGLRAPETVVTGFDRTNLFFGIEELGDKAKLVRIRDYVLEHAQESGIVYCSTRKAVDELAAELGRALGPVGVRVGRYHAGMAPEERRQAQEAFICDDMPVIVATNAFGMGIDKPNVRYVIHHNVPESIEAYYQEAGRAGRDGDPASCLLLWNGNDFRIRRFLIDQERDDDALDQEQREQARSNRFRLLGQMEGYCKTTGCLREYILRYFGDEAAGSPGHATEPVPVDPQTDVSMAAVLPAARVRAGGTSDAVAASHGCGNCSNCLTSFEVEDVTDAARAVVRFVAARPARFGKTVIADALHGADNERVRSYHLDEAGGYGELAQVPAARVREIIDQLVGRGYLSISQGQYPVVGLGPRAAEALADCADDPSVAGAWAELAAAGNLDAGAAREGEPFTFTIKRRASKRATGRVRRAVDLLREEAALDARPRIGDDAELFERLRLLRRELADERHVPAYVVCNDATLRGLTRRRPHSYDELLEVSGIGERKAQEYGEVLLDAIAQFEAEH</sequence>
<keyword evidence="19" id="KW-1185">Reference proteome</keyword>
<gene>
    <name evidence="18" type="ORF">QUW28_05195</name>
</gene>
<comment type="cofactor">
    <cofactor evidence="1">
        <name>Mg(2+)</name>
        <dbReference type="ChEBI" id="CHEBI:18420"/>
    </cofactor>
</comment>
<dbReference type="Pfam" id="PF00570">
    <property type="entry name" value="HRDC"/>
    <property type="match status" value="1"/>
</dbReference>
<evidence type="ECO:0000256" key="8">
    <source>
        <dbReference type="ARBA" id="ARBA00022840"/>
    </source>
</evidence>
<dbReference type="SMART" id="SM00487">
    <property type="entry name" value="DEXDc"/>
    <property type="match status" value="1"/>
</dbReference>
<dbReference type="PROSITE" id="PS51194">
    <property type="entry name" value="HELICASE_CTER"/>
    <property type="match status" value="1"/>
</dbReference>
<dbReference type="InterPro" id="IPR002121">
    <property type="entry name" value="HRDC_dom"/>
</dbReference>
<keyword evidence="9" id="KW-0238">DNA-binding</keyword>
<dbReference type="EMBL" id="JAUDDZ010000005">
    <property type="protein sequence ID" value="MDM8274895.1"/>
    <property type="molecule type" value="Genomic_DNA"/>
</dbReference>
<dbReference type="PROSITE" id="PS51192">
    <property type="entry name" value="HELICASE_ATP_BIND_1"/>
    <property type="match status" value="1"/>
</dbReference>